<dbReference type="EMBL" id="JMKJ01000110">
    <property type="protein sequence ID" value="KGG52236.1"/>
    <property type="molecule type" value="Genomic_DNA"/>
</dbReference>
<dbReference type="AlphaFoldDB" id="A0A098VWU4"/>
<dbReference type="HOGENOM" id="CLU_1050032_0_0_1"/>
<sequence>MSCTWRFILRARYSTGCASFKCVVQQGPRGKESKCNYLGGYNLFLNDKYLLNSSLSFENGSCPQFPLTIKNEALAQLAALEWSLSPFIKKDISTSRPLTSLLFRAQFLDSQNCAAEEFKKILAFLPSDSILSGQELLWCNEIKKFNSRFGVHISPSSGALTPPSGLASQNGLRDVIKAISDHVSCTLSSESIAACEMAIRDFKSCVLGLNLAFGDSTVEEAIDAATLETRIQARKWGMLKDFHDFDISRLVSRARLASVVFEMCK</sequence>
<dbReference type="GO" id="GO:0033615">
    <property type="term" value="P:mitochondrial proton-transporting ATP synthase complex assembly"/>
    <property type="evidence" value="ECO:0007669"/>
    <property type="project" value="TreeGrafter"/>
</dbReference>
<dbReference type="Gene3D" id="1.10.3580.10">
    <property type="entry name" value="ATP12 ATPase"/>
    <property type="match status" value="1"/>
</dbReference>
<dbReference type="RefSeq" id="XP_013238663.1">
    <property type="nucleotide sequence ID" value="XM_013383209.1"/>
</dbReference>
<dbReference type="GO" id="GO:0005739">
    <property type="term" value="C:mitochondrion"/>
    <property type="evidence" value="ECO:0007669"/>
    <property type="project" value="TreeGrafter"/>
</dbReference>
<comment type="caution">
    <text evidence="1">The sequence shown here is derived from an EMBL/GenBank/DDBJ whole genome shotgun (WGS) entry which is preliminary data.</text>
</comment>
<protein>
    <submittedName>
        <fullName evidence="1">Uncharacterized protein</fullName>
    </submittedName>
</protein>
<evidence type="ECO:0000313" key="1">
    <source>
        <dbReference type="EMBL" id="KGG52236.1"/>
    </source>
</evidence>
<dbReference type="InterPro" id="IPR011419">
    <property type="entry name" value="ATP12_ATP_synth-F1-assembly"/>
</dbReference>
<reference evidence="1 2" key="1">
    <citation type="submission" date="2014-04" db="EMBL/GenBank/DDBJ databases">
        <title>A new species of microsporidia sheds light on the evolution of extreme parasitism.</title>
        <authorList>
            <person name="Haag K.L."/>
            <person name="James T.Y."/>
            <person name="Larsson R."/>
            <person name="Schaer T.M."/>
            <person name="Refardt D."/>
            <person name="Pombert J.-F."/>
            <person name="Ebert D."/>
        </authorList>
    </citation>
    <scope>NUCLEOTIDE SEQUENCE [LARGE SCALE GENOMIC DNA]</scope>
    <source>
        <strain evidence="1 2">UGP3</strain>
        <tissue evidence="1">Spores</tissue>
    </source>
</reference>
<dbReference type="Proteomes" id="UP000029725">
    <property type="component" value="Unassembled WGS sequence"/>
</dbReference>
<keyword evidence="2" id="KW-1185">Reference proteome</keyword>
<organism evidence="1 2">
    <name type="scientific">Mitosporidium daphniae</name>
    <dbReference type="NCBI Taxonomy" id="1485682"/>
    <lineage>
        <taxon>Eukaryota</taxon>
        <taxon>Fungi</taxon>
        <taxon>Fungi incertae sedis</taxon>
        <taxon>Microsporidia</taxon>
        <taxon>Mitosporidium</taxon>
    </lineage>
</organism>
<dbReference type="PANTHER" id="PTHR21013:SF10">
    <property type="entry name" value="ATP SYNTHASE MITOCHONDRIAL F1 COMPLEX ASSEMBLY FACTOR 2"/>
    <property type="match status" value="1"/>
</dbReference>
<name>A0A098VWU4_9MICR</name>
<gene>
    <name evidence="1" type="ORF">DI09_19p180</name>
</gene>
<dbReference type="InterPro" id="IPR023335">
    <property type="entry name" value="ATP12_ortho_dom_sf"/>
</dbReference>
<accession>A0A098VWU4</accession>
<dbReference type="GeneID" id="25258867"/>
<dbReference type="PANTHER" id="PTHR21013">
    <property type="entry name" value="ATP SYNTHASE MITOCHONDRIAL F1 COMPLEX ASSEMBLY FACTOR 2/ATP12 PROTEIN, MITOCHONDRIAL PRECURSOR"/>
    <property type="match status" value="1"/>
</dbReference>
<dbReference type="VEuPathDB" id="MicrosporidiaDB:DI09_19p180"/>
<evidence type="ECO:0000313" key="2">
    <source>
        <dbReference type="Proteomes" id="UP000029725"/>
    </source>
</evidence>
<dbReference type="SUPFAM" id="SSF160909">
    <property type="entry name" value="ATP12-like"/>
    <property type="match status" value="1"/>
</dbReference>
<proteinExistence type="predicted"/>